<feature type="compositionally biased region" description="Low complexity" evidence="1">
    <location>
        <begin position="421"/>
        <end position="470"/>
    </location>
</feature>
<feature type="compositionally biased region" description="Low complexity" evidence="1">
    <location>
        <begin position="376"/>
        <end position="388"/>
    </location>
</feature>
<comment type="caution">
    <text evidence="2">The sequence shown here is derived from an EMBL/GenBank/DDBJ whole genome shotgun (WGS) entry which is preliminary data.</text>
</comment>
<feature type="compositionally biased region" description="Low complexity" evidence="1">
    <location>
        <begin position="298"/>
        <end position="353"/>
    </location>
</feature>
<evidence type="ECO:0000256" key="1">
    <source>
        <dbReference type="SAM" id="MobiDB-lite"/>
    </source>
</evidence>
<keyword evidence="3" id="KW-1185">Reference proteome</keyword>
<feature type="compositionally biased region" description="Low complexity" evidence="1">
    <location>
        <begin position="478"/>
        <end position="500"/>
    </location>
</feature>
<dbReference type="AlphaFoldDB" id="A0AAD7TKU5"/>
<name>A0AAD7TKU5_9APHY</name>
<dbReference type="EMBL" id="JAPEVG010000492">
    <property type="protein sequence ID" value="KAJ8462140.1"/>
    <property type="molecule type" value="Genomic_DNA"/>
</dbReference>
<evidence type="ECO:0000313" key="3">
    <source>
        <dbReference type="Proteomes" id="UP001215151"/>
    </source>
</evidence>
<feature type="region of interest" description="Disordered" evidence="1">
    <location>
        <begin position="80"/>
        <end position="110"/>
    </location>
</feature>
<feature type="compositionally biased region" description="Low complexity" evidence="1">
    <location>
        <begin position="98"/>
        <end position="110"/>
    </location>
</feature>
<evidence type="ECO:0000313" key="2">
    <source>
        <dbReference type="EMBL" id="KAJ8462140.1"/>
    </source>
</evidence>
<sequence>MLSARPISFNGDIDVAAQPILNAKTPGRKVLKNRAALQENAVHSGAKTVLSKKNILQTPFRPGTAHGKKPLVSVSVTRPLMDKTPFPNRVAPGGGFGTSKTPGGKGSKLSKLSLLVPEPEQPELLSPDVAPLLRPSSTRKSLRGRLSGTFKTPVTKGDHWNVSPGDMVMEMAGGTAEQATEQVLAVSDEDDEIEYMPPTAIGEWPQISFQSRDAEAEVERPYEPPFELPDYKSMGSTLFNIGHAPLLDDTLDMYYSRDIEEQIEVGELIEASGNPSSIEKLDLPELEDDSPFARKPTKPTSTAPKATLTQPRVGSSRSVSAAAPATRPQPAARPATAIPQSRSSSRTTTTSSGSGSGTVPVPNPGPAPTRTSVLRAAKAAAASSSNSATTPHPTRPTSTIAAGAGARPASAIPQPQRRVVSAAAKPASRQLAAAPAPAASSKSTTSGTAAAARGRSATTTAAAVSGAGTRVRSATVTAHPARARAGGAAGAARMQAPAPAPDDALAQTLEKEIGGGGGLDDDFLFEL</sequence>
<proteinExistence type="predicted"/>
<feature type="compositionally biased region" description="Polar residues" evidence="1">
    <location>
        <begin position="389"/>
        <end position="399"/>
    </location>
</feature>
<feature type="compositionally biased region" description="Low complexity" evidence="1">
    <location>
        <begin position="400"/>
        <end position="413"/>
    </location>
</feature>
<reference evidence="2" key="1">
    <citation type="submission" date="2022-11" db="EMBL/GenBank/DDBJ databases">
        <title>Genome Sequence of Cubamyces cubensis.</title>
        <authorList>
            <person name="Buettner E."/>
        </authorList>
    </citation>
    <scope>NUCLEOTIDE SEQUENCE</scope>
    <source>
        <strain evidence="2">MPL-01</strain>
    </source>
</reference>
<dbReference type="Proteomes" id="UP001215151">
    <property type="component" value="Unassembled WGS sequence"/>
</dbReference>
<gene>
    <name evidence="2" type="ORF">ONZ51_g11091</name>
</gene>
<accession>A0AAD7TKU5</accession>
<feature type="region of interest" description="Disordered" evidence="1">
    <location>
        <begin position="267"/>
        <end position="500"/>
    </location>
</feature>
<feature type="region of interest" description="Disordered" evidence="1">
    <location>
        <begin position="138"/>
        <end position="161"/>
    </location>
</feature>
<organism evidence="2 3">
    <name type="scientific">Trametes cubensis</name>
    <dbReference type="NCBI Taxonomy" id="1111947"/>
    <lineage>
        <taxon>Eukaryota</taxon>
        <taxon>Fungi</taxon>
        <taxon>Dikarya</taxon>
        <taxon>Basidiomycota</taxon>
        <taxon>Agaricomycotina</taxon>
        <taxon>Agaricomycetes</taxon>
        <taxon>Polyporales</taxon>
        <taxon>Polyporaceae</taxon>
        <taxon>Trametes</taxon>
    </lineage>
</organism>
<protein>
    <submittedName>
        <fullName evidence="2">Uncharacterized protein</fullName>
    </submittedName>
</protein>